<dbReference type="Proteomes" id="UP001597387">
    <property type="component" value="Unassembled WGS sequence"/>
</dbReference>
<comment type="caution">
    <text evidence="1">The sequence shown here is derived from an EMBL/GenBank/DDBJ whole genome shotgun (WGS) entry which is preliminary data.</text>
</comment>
<dbReference type="InterPro" id="IPR012347">
    <property type="entry name" value="Ferritin-like"/>
</dbReference>
<dbReference type="PANTHER" id="PTHR30565:SF9">
    <property type="entry name" value="PROTEIN YCIF"/>
    <property type="match status" value="1"/>
</dbReference>
<dbReference type="EMBL" id="JBHUHZ010000002">
    <property type="protein sequence ID" value="MFD2163721.1"/>
    <property type="molecule type" value="Genomic_DNA"/>
</dbReference>
<evidence type="ECO:0000313" key="1">
    <source>
        <dbReference type="EMBL" id="MFD2163721.1"/>
    </source>
</evidence>
<dbReference type="InterPro" id="IPR010287">
    <property type="entry name" value="DUF892_YciF-like"/>
</dbReference>
<dbReference type="Pfam" id="PF05974">
    <property type="entry name" value="DUF892"/>
    <property type="match status" value="1"/>
</dbReference>
<sequence length="180" mass="19959">MKTQNSKTSNESSIQESGLKTLFIDELKDILWAEKHLLKALPKMAKGATSEELRSSIEMHITETENQITRLQQVFELVGQKATAKKCEAMEGLVEEGKSMMEETETGSLTRDAAIISSSQKMEHYEIASYGTLRTLANTLGLSEAAALLEETLEEEKNADIKLTQIAESFVNESAKAEKE</sequence>
<name>A0ABW4ZPI2_9SPHI</name>
<organism evidence="1 2">
    <name type="scientific">Paradesertivirga mongoliensis</name>
    <dbReference type="NCBI Taxonomy" id="2100740"/>
    <lineage>
        <taxon>Bacteria</taxon>
        <taxon>Pseudomonadati</taxon>
        <taxon>Bacteroidota</taxon>
        <taxon>Sphingobacteriia</taxon>
        <taxon>Sphingobacteriales</taxon>
        <taxon>Sphingobacteriaceae</taxon>
        <taxon>Paradesertivirga</taxon>
    </lineage>
</organism>
<evidence type="ECO:0000313" key="2">
    <source>
        <dbReference type="Proteomes" id="UP001597387"/>
    </source>
</evidence>
<dbReference type="CDD" id="cd07909">
    <property type="entry name" value="YciF"/>
    <property type="match status" value="1"/>
</dbReference>
<dbReference type="InterPro" id="IPR009078">
    <property type="entry name" value="Ferritin-like_SF"/>
</dbReference>
<dbReference type="InterPro" id="IPR047114">
    <property type="entry name" value="YciF"/>
</dbReference>
<accession>A0ABW4ZPI2</accession>
<dbReference type="PANTHER" id="PTHR30565">
    <property type="entry name" value="PROTEIN YCIF"/>
    <property type="match status" value="1"/>
</dbReference>
<dbReference type="RefSeq" id="WP_255900363.1">
    <property type="nucleotide sequence ID" value="NZ_JAFMZO010000002.1"/>
</dbReference>
<proteinExistence type="predicted"/>
<keyword evidence="2" id="KW-1185">Reference proteome</keyword>
<dbReference type="Gene3D" id="1.20.1260.10">
    <property type="match status" value="1"/>
</dbReference>
<protein>
    <submittedName>
        <fullName evidence="1">Ferritin-like domain-containing protein</fullName>
    </submittedName>
</protein>
<gene>
    <name evidence="1" type="ORF">ACFSJU_15025</name>
</gene>
<dbReference type="SUPFAM" id="SSF47240">
    <property type="entry name" value="Ferritin-like"/>
    <property type="match status" value="1"/>
</dbReference>
<reference evidence="2" key="1">
    <citation type="journal article" date="2019" name="Int. J. Syst. Evol. Microbiol.">
        <title>The Global Catalogue of Microorganisms (GCM) 10K type strain sequencing project: providing services to taxonomists for standard genome sequencing and annotation.</title>
        <authorList>
            <consortium name="The Broad Institute Genomics Platform"/>
            <consortium name="The Broad Institute Genome Sequencing Center for Infectious Disease"/>
            <person name="Wu L."/>
            <person name="Ma J."/>
        </authorList>
    </citation>
    <scope>NUCLEOTIDE SEQUENCE [LARGE SCALE GENOMIC DNA]</scope>
    <source>
        <strain evidence="2">KCTC 42217</strain>
    </source>
</reference>